<evidence type="ECO:0000313" key="1">
    <source>
        <dbReference type="EMBL" id="CCE24749.1"/>
    </source>
</evidence>
<sequence length="162" mass="18638">MFAFDLSKPLIGKADIGIEKTVADVFDYVGLHFFDNYPKWALEVVEFEVLQEHRIGVGSRAKQVRIEQGQKVESMFEITEFVPLQKLALESVSQEFREVYTFEEDDGIDSARLEISFELLHVDFFMRPFEKLIRVAIEEGLQNSLENIQTLLCGHYGEPEGS</sequence>
<evidence type="ECO:0008006" key="3">
    <source>
        <dbReference type="Google" id="ProtNLM"/>
    </source>
</evidence>
<keyword evidence="2" id="KW-1185">Reference proteome</keyword>
<gene>
    <name evidence="1" type="ordered locus">MEALZ_3083</name>
</gene>
<evidence type="ECO:0000313" key="2">
    <source>
        <dbReference type="Proteomes" id="UP000008315"/>
    </source>
</evidence>
<accession>G4T2M0</accession>
<protein>
    <recommendedName>
        <fullName evidence="3">Polyketide cyclase/dehydrase</fullName>
    </recommendedName>
</protein>
<proteinExistence type="predicted"/>
<dbReference type="STRING" id="1091494.MEALZ_3083"/>
<reference evidence="2" key="1">
    <citation type="journal article" date="2012" name="J. Bacteriol.">
        <title>Genome sequence of the haloalkaliphilic methanotrophic bacterium Methylomicrobium alcaliphilum 20Z.</title>
        <authorList>
            <person name="Vuilleumier S."/>
            <person name="Khmelenina V.N."/>
            <person name="Bringel F."/>
            <person name="Reshetnikov A.S."/>
            <person name="Lajus A."/>
            <person name="Mangenot S."/>
            <person name="Rouy Z."/>
            <person name="Op den Camp H.J."/>
            <person name="Jetten M.S."/>
            <person name="Dispirito A.A."/>
            <person name="Dunfield P."/>
            <person name="Klotz M.G."/>
            <person name="Semrau J.D."/>
            <person name="Stein L.Y."/>
            <person name="Barbe V."/>
            <person name="Medigue C."/>
            <person name="Trotsenko Y.A."/>
            <person name="Kalyuzhnaya M.G."/>
        </authorList>
    </citation>
    <scope>NUCLEOTIDE SEQUENCE [LARGE SCALE GENOMIC DNA]</scope>
    <source>
        <strain evidence="2">DSM 19304 / NCIMB 14124 / VKM B-2133 / 20Z</strain>
    </source>
</reference>
<organism evidence="1 2">
    <name type="scientific">Methylotuvimicrobium alcaliphilum (strain DSM 19304 / NCIMB 14124 / VKM B-2133 / 20Z)</name>
    <name type="common">Methylomicrobium alcaliphilum</name>
    <dbReference type="NCBI Taxonomy" id="1091494"/>
    <lineage>
        <taxon>Bacteria</taxon>
        <taxon>Pseudomonadati</taxon>
        <taxon>Pseudomonadota</taxon>
        <taxon>Gammaproteobacteria</taxon>
        <taxon>Methylococcales</taxon>
        <taxon>Methylococcaceae</taxon>
        <taxon>Methylotuvimicrobium</taxon>
    </lineage>
</organism>
<dbReference type="InterPro" id="IPR023393">
    <property type="entry name" value="START-like_dom_sf"/>
</dbReference>
<name>G4T2M0_META2</name>
<dbReference type="Gene3D" id="3.30.530.20">
    <property type="match status" value="1"/>
</dbReference>
<dbReference type="EMBL" id="FO082060">
    <property type="protein sequence ID" value="CCE24749.1"/>
    <property type="molecule type" value="Genomic_DNA"/>
</dbReference>
<dbReference type="RefSeq" id="WP_014149511.1">
    <property type="nucleotide sequence ID" value="NC_016112.1"/>
</dbReference>
<dbReference type="HOGENOM" id="CLU_132619_0_0_6"/>
<dbReference type="SUPFAM" id="SSF55961">
    <property type="entry name" value="Bet v1-like"/>
    <property type="match status" value="1"/>
</dbReference>
<dbReference type="Proteomes" id="UP000008315">
    <property type="component" value="Chromosome"/>
</dbReference>
<dbReference type="PATRIC" id="fig|271065.3.peg.3178"/>
<dbReference type="AlphaFoldDB" id="G4T2M0"/>
<dbReference type="KEGG" id="mah:MEALZ_3083"/>